<dbReference type="PRINTS" id="PR00604">
    <property type="entry name" value="CYTCHRMECIAB"/>
</dbReference>
<evidence type="ECO:0000313" key="11">
    <source>
        <dbReference type="Proteomes" id="UP001326110"/>
    </source>
</evidence>
<name>A0ABZ0XTQ7_9BURK</name>
<keyword evidence="1" id="KW-0813">Transport</keyword>
<sequence length="147" mass="16323">MPFSPPTCLVLCLIFSVQQAHAQGAAAIKQGQRLWQQRCTDCHALDTDETGPRHRGVFGRRAGSIKGYDYSRALKRSQVTWDARSLDRWLTDPEQFIPGQNMDFKVSNAAERAALIAYLQSLSAPGVGKPFTQPVQTPRAAPGRQRQ</sequence>
<evidence type="ECO:0000256" key="6">
    <source>
        <dbReference type="PROSITE-ProRule" id="PRU00433"/>
    </source>
</evidence>
<dbReference type="Gene3D" id="1.10.760.10">
    <property type="entry name" value="Cytochrome c-like domain"/>
    <property type="match status" value="1"/>
</dbReference>
<dbReference type="GeneID" id="43166522"/>
<organism evidence="10 11">
    <name type="scientific">Duganella zoogloeoides</name>
    <dbReference type="NCBI Taxonomy" id="75659"/>
    <lineage>
        <taxon>Bacteria</taxon>
        <taxon>Pseudomonadati</taxon>
        <taxon>Pseudomonadota</taxon>
        <taxon>Betaproteobacteria</taxon>
        <taxon>Burkholderiales</taxon>
        <taxon>Oxalobacteraceae</taxon>
        <taxon>Telluria group</taxon>
        <taxon>Duganella</taxon>
    </lineage>
</organism>
<dbReference type="Proteomes" id="UP001326110">
    <property type="component" value="Chromosome"/>
</dbReference>
<keyword evidence="11" id="KW-1185">Reference proteome</keyword>
<evidence type="ECO:0000313" key="10">
    <source>
        <dbReference type="EMBL" id="WQH03103.1"/>
    </source>
</evidence>
<evidence type="ECO:0000259" key="9">
    <source>
        <dbReference type="PROSITE" id="PS51007"/>
    </source>
</evidence>
<accession>A0ABZ0XTQ7</accession>
<proteinExistence type="predicted"/>
<evidence type="ECO:0000256" key="1">
    <source>
        <dbReference type="ARBA" id="ARBA00022448"/>
    </source>
</evidence>
<dbReference type="Pfam" id="PF00034">
    <property type="entry name" value="Cytochrom_C"/>
    <property type="match status" value="1"/>
</dbReference>
<keyword evidence="3 6" id="KW-0479">Metal-binding</keyword>
<dbReference type="SUPFAM" id="SSF46626">
    <property type="entry name" value="Cytochrome c"/>
    <property type="match status" value="1"/>
</dbReference>
<dbReference type="InterPro" id="IPR036909">
    <property type="entry name" value="Cyt_c-like_dom_sf"/>
</dbReference>
<feature type="signal peptide" evidence="8">
    <location>
        <begin position="1"/>
        <end position="22"/>
    </location>
</feature>
<dbReference type="RefSeq" id="WP_051120260.1">
    <property type="nucleotide sequence ID" value="NZ_CP140152.1"/>
</dbReference>
<evidence type="ECO:0000256" key="3">
    <source>
        <dbReference type="ARBA" id="ARBA00022723"/>
    </source>
</evidence>
<gene>
    <name evidence="10" type="ORF">SR858_18825</name>
</gene>
<evidence type="ECO:0000256" key="4">
    <source>
        <dbReference type="ARBA" id="ARBA00022982"/>
    </source>
</evidence>
<keyword evidence="8" id="KW-0732">Signal</keyword>
<evidence type="ECO:0000256" key="5">
    <source>
        <dbReference type="ARBA" id="ARBA00023004"/>
    </source>
</evidence>
<reference evidence="10 11" key="1">
    <citation type="submission" date="2023-11" db="EMBL/GenBank/DDBJ databases">
        <title>MicrobeMod: A computational toolkit for identifying prokaryotic methylation and restriction-modification with nanopore sequencing.</title>
        <authorList>
            <person name="Crits-Christoph A."/>
            <person name="Kang S.C."/>
            <person name="Lee H."/>
            <person name="Ostrov N."/>
        </authorList>
    </citation>
    <scope>NUCLEOTIDE SEQUENCE [LARGE SCALE GENOMIC DNA]</scope>
    <source>
        <strain evidence="10 11">ATCC 25935</strain>
    </source>
</reference>
<dbReference type="InterPro" id="IPR009056">
    <property type="entry name" value="Cyt_c-like_dom"/>
</dbReference>
<keyword evidence="2 6" id="KW-0349">Heme</keyword>
<keyword evidence="4" id="KW-0249">Electron transport</keyword>
<dbReference type="PROSITE" id="PS51007">
    <property type="entry name" value="CYTC"/>
    <property type="match status" value="1"/>
</dbReference>
<keyword evidence="5 6" id="KW-0408">Iron</keyword>
<evidence type="ECO:0000256" key="8">
    <source>
        <dbReference type="SAM" id="SignalP"/>
    </source>
</evidence>
<dbReference type="PANTHER" id="PTHR11961">
    <property type="entry name" value="CYTOCHROME C"/>
    <property type="match status" value="1"/>
</dbReference>
<feature type="chain" id="PRO_5046920881" evidence="8">
    <location>
        <begin position="23"/>
        <end position="147"/>
    </location>
</feature>
<evidence type="ECO:0000256" key="2">
    <source>
        <dbReference type="ARBA" id="ARBA00022617"/>
    </source>
</evidence>
<evidence type="ECO:0000256" key="7">
    <source>
        <dbReference type="SAM" id="MobiDB-lite"/>
    </source>
</evidence>
<feature type="region of interest" description="Disordered" evidence="7">
    <location>
        <begin position="127"/>
        <end position="147"/>
    </location>
</feature>
<feature type="domain" description="Cytochrome c" evidence="9">
    <location>
        <begin position="26"/>
        <end position="123"/>
    </location>
</feature>
<dbReference type="InterPro" id="IPR002327">
    <property type="entry name" value="Cyt_c_1A/1B"/>
</dbReference>
<protein>
    <submittedName>
        <fullName evidence="10">C-type cytochrome</fullName>
    </submittedName>
</protein>
<dbReference type="EMBL" id="CP140152">
    <property type="protein sequence ID" value="WQH03103.1"/>
    <property type="molecule type" value="Genomic_DNA"/>
</dbReference>